<dbReference type="Proteomes" id="UP000748756">
    <property type="component" value="Unassembled WGS sequence"/>
</dbReference>
<evidence type="ECO:0000256" key="1">
    <source>
        <dbReference type="SAM" id="SignalP"/>
    </source>
</evidence>
<reference evidence="2" key="1">
    <citation type="journal article" date="2020" name="Fungal Divers.">
        <title>Resolving the Mortierellaceae phylogeny through synthesis of multi-gene phylogenetics and phylogenomics.</title>
        <authorList>
            <person name="Vandepol N."/>
            <person name="Liber J."/>
            <person name="Desiro A."/>
            <person name="Na H."/>
            <person name="Kennedy M."/>
            <person name="Barry K."/>
            <person name="Grigoriev I.V."/>
            <person name="Miller A.N."/>
            <person name="O'Donnell K."/>
            <person name="Stajich J.E."/>
            <person name="Bonito G."/>
        </authorList>
    </citation>
    <scope>NUCLEOTIDE SEQUENCE</scope>
    <source>
        <strain evidence="2">NRRL 6426</strain>
    </source>
</reference>
<feature type="chain" id="PRO_5040419407" evidence="1">
    <location>
        <begin position="27"/>
        <end position="69"/>
    </location>
</feature>
<evidence type="ECO:0000313" key="2">
    <source>
        <dbReference type="EMBL" id="KAF9140761.1"/>
    </source>
</evidence>
<protein>
    <submittedName>
        <fullName evidence="2">Uncharacterized protein</fullName>
    </submittedName>
</protein>
<organism evidence="2 3">
    <name type="scientific">Linnemannia schmuckeri</name>
    <dbReference type="NCBI Taxonomy" id="64567"/>
    <lineage>
        <taxon>Eukaryota</taxon>
        <taxon>Fungi</taxon>
        <taxon>Fungi incertae sedis</taxon>
        <taxon>Mucoromycota</taxon>
        <taxon>Mortierellomycotina</taxon>
        <taxon>Mortierellomycetes</taxon>
        <taxon>Mortierellales</taxon>
        <taxon>Mortierellaceae</taxon>
        <taxon>Linnemannia</taxon>
    </lineage>
</organism>
<keyword evidence="1" id="KW-0732">Signal</keyword>
<proteinExistence type="predicted"/>
<evidence type="ECO:0000313" key="3">
    <source>
        <dbReference type="Proteomes" id="UP000748756"/>
    </source>
</evidence>
<keyword evidence="3" id="KW-1185">Reference proteome</keyword>
<dbReference type="AlphaFoldDB" id="A0A9P5V6V9"/>
<feature type="signal peptide" evidence="1">
    <location>
        <begin position="1"/>
        <end position="26"/>
    </location>
</feature>
<gene>
    <name evidence="2" type="ORF">BG015_001522</name>
</gene>
<feature type="non-terminal residue" evidence="2">
    <location>
        <position position="69"/>
    </location>
</feature>
<dbReference type="EMBL" id="JAAAUQ010001278">
    <property type="protein sequence ID" value="KAF9140761.1"/>
    <property type="molecule type" value="Genomic_DNA"/>
</dbReference>
<accession>A0A9P5V6V9</accession>
<name>A0A9P5V6V9_9FUNG</name>
<comment type="caution">
    <text evidence="2">The sequence shown here is derived from an EMBL/GenBank/DDBJ whole genome shotgun (WGS) entry which is preliminary data.</text>
</comment>
<sequence length="69" mass="7229">MTKSTFLAILTAVVLFLALSFSVVQAAPVSTYSIHDLVAAVKRDLTLLATSAPFDFVSAAINKGVSLDT</sequence>